<evidence type="ECO:0000256" key="1">
    <source>
        <dbReference type="SAM" id="MobiDB-lite"/>
    </source>
</evidence>
<keyword evidence="2" id="KW-0472">Membrane</keyword>
<gene>
    <name evidence="3" type="ORF">BJ963_002146</name>
</gene>
<feature type="region of interest" description="Disordered" evidence="1">
    <location>
        <begin position="72"/>
        <end position="106"/>
    </location>
</feature>
<dbReference type="RefSeq" id="WP_179456543.1">
    <property type="nucleotide sequence ID" value="NZ_BAAAPX010000001.1"/>
</dbReference>
<name>A0A852T0E9_9MICO</name>
<comment type="caution">
    <text evidence="3">The sequence shown here is derived from an EMBL/GenBank/DDBJ whole genome shotgun (WGS) entry which is preliminary data.</text>
</comment>
<protein>
    <recommendedName>
        <fullName evidence="5">DUF4352 domain-containing protein</fullName>
    </recommendedName>
</protein>
<sequence length="240" mass="23901">MTSDDTTTPLPTPDEPSQEKRGRWTRKRIALVALAAVGGLAIVAAIVIASVYSFARPPGGPVANALKPAATQLPRPTDAATSTPAPSDAPTGAPATASPAKPGEMDARFGGVVAQTAEVKQDVKTPSGLTANVVSVESYTATATRPGEVSGPAVKVTLRLTNGTGGAFPLSTATVNAYYGSGATPAAPVAGDTAAKPFTGSLQPGASATAVYVFTVPADEEGAVTVTLSDQAGAQLVVFQ</sequence>
<keyword evidence="2" id="KW-0812">Transmembrane</keyword>
<feature type="region of interest" description="Disordered" evidence="1">
    <location>
        <begin position="1"/>
        <end position="23"/>
    </location>
</feature>
<keyword evidence="4" id="KW-1185">Reference proteome</keyword>
<dbReference type="Proteomes" id="UP000589620">
    <property type="component" value="Unassembled WGS sequence"/>
</dbReference>
<dbReference type="EMBL" id="JACCBJ010000001">
    <property type="protein sequence ID" value="NYD74627.1"/>
    <property type="molecule type" value="Genomic_DNA"/>
</dbReference>
<evidence type="ECO:0000313" key="4">
    <source>
        <dbReference type="Proteomes" id="UP000589620"/>
    </source>
</evidence>
<reference evidence="3 4" key="1">
    <citation type="submission" date="2020-07" db="EMBL/GenBank/DDBJ databases">
        <title>Sequencing the genomes of 1000 actinobacteria strains.</title>
        <authorList>
            <person name="Klenk H.-P."/>
        </authorList>
    </citation>
    <scope>NUCLEOTIDE SEQUENCE [LARGE SCALE GENOMIC DNA]</scope>
    <source>
        <strain evidence="3 4">DSM 23871</strain>
    </source>
</reference>
<proteinExistence type="predicted"/>
<evidence type="ECO:0000256" key="2">
    <source>
        <dbReference type="SAM" id="Phobius"/>
    </source>
</evidence>
<feature type="compositionally biased region" description="Low complexity" evidence="1">
    <location>
        <begin position="74"/>
        <end position="102"/>
    </location>
</feature>
<evidence type="ECO:0000313" key="3">
    <source>
        <dbReference type="EMBL" id="NYD74627.1"/>
    </source>
</evidence>
<organism evidence="3 4">
    <name type="scientific">Leifsonia soli</name>
    <dbReference type="NCBI Taxonomy" id="582665"/>
    <lineage>
        <taxon>Bacteria</taxon>
        <taxon>Bacillati</taxon>
        <taxon>Actinomycetota</taxon>
        <taxon>Actinomycetes</taxon>
        <taxon>Micrococcales</taxon>
        <taxon>Microbacteriaceae</taxon>
        <taxon>Leifsonia</taxon>
    </lineage>
</organism>
<keyword evidence="2" id="KW-1133">Transmembrane helix</keyword>
<evidence type="ECO:0008006" key="5">
    <source>
        <dbReference type="Google" id="ProtNLM"/>
    </source>
</evidence>
<dbReference type="AlphaFoldDB" id="A0A852T0E9"/>
<accession>A0A852T0E9</accession>
<feature type="transmembrane region" description="Helical" evidence="2">
    <location>
        <begin position="29"/>
        <end position="55"/>
    </location>
</feature>